<dbReference type="PANTHER" id="PTHR30203:SF24">
    <property type="entry name" value="BLR4935 PROTEIN"/>
    <property type="match status" value="1"/>
</dbReference>
<dbReference type="RefSeq" id="WP_248346230.1">
    <property type="nucleotide sequence ID" value="NZ_AP025592.1"/>
</dbReference>
<evidence type="ECO:0000256" key="1">
    <source>
        <dbReference type="ARBA" id="ARBA00007613"/>
    </source>
</evidence>
<name>A0ABM7XAN4_9BACT</name>
<organism evidence="2 3">
    <name type="scientific">Anaeromyxobacter paludicola</name>
    <dbReference type="NCBI Taxonomy" id="2918171"/>
    <lineage>
        <taxon>Bacteria</taxon>
        <taxon>Pseudomonadati</taxon>
        <taxon>Myxococcota</taxon>
        <taxon>Myxococcia</taxon>
        <taxon>Myxococcales</taxon>
        <taxon>Cystobacterineae</taxon>
        <taxon>Anaeromyxobacteraceae</taxon>
        <taxon>Anaeromyxobacter</taxon>
    </lineage>
</organism>
<proteinExistence type="inferred from homology"/>
<dbReference type="SUPFAM" id="SSF56954">
    <property type="entry name" value="Outer membrane efflux proteins (OEP)"/>
    <property type="match status" value="1"/>
</dbReference>
<dbReference type="Pfam" id="PF02321">
    <property type="entry name" value="OEP"/>
    <property type="match status" value="2"/>
</dbReference>
<reference evidence="3" key="1">
    <citation type="journal article" date="2022" name="Int. J. Syst. Evol. Microbiol.">
        <title>Anaeromyxobacter oryzae sp. nov., Anaeromyxobacter diazotrophicus sp. nov. and Anaeromyxobacter paludicola sp. nov., isolated from paddy soils.</title>
        <authorList>
            <person name="Itoh H."/>
            <person name="Xu Z."/>
            <person name="Mise K."/>
            <person name="Masuda Y."/>
            <person name="Ushijima N."/>
            <person name="Hayakawa C."/>
            <person name="Shiratori Y."/>
            <person name="Senoo K."/>
        </authorList>
    </citation>
    <scope>NUCLEOTIDE SEQUENCE [LARGE SCALE GENOMIC DNA]</scope>
    <source>
        <strain evidence="3">Red630</strain>
    </source>
</reference>
<protein>
    <submittedName>
        <fullName evidence="2">RND transporter</fullName>
    </submittedName>
</protein>
<dbReference type="Gene3D" id="1.20.1600.10">
    <property type="entry name" value="Outer membrane efflux proteins (OEP)"/>
    <property type="match status" value="1"/>
</dbReference>
<dbReference type="InterPro" id="IPR003423">
    <property type="entry name" value="OMP_efflux"/>
</dbReference>
<keyword evidence="3" id="KW-1185">Reference proteome</keyword>
<dbReference type="InterPro" id="IPR010131">
    <property type="entry name" value="MdtP/NodT-like"/>
</dbReference>
<dbReference type="PANTHER" id="PTHR30203">
    <property type="entry name" value="OUTER MEMBRANE CATION EFFLUX PROTEIN"/>
    <property type="match status" value="1"/>
</dbReference>
<sequence length="434" mass="45753">MSLRILALLALLATAPLPGGLARGDEQGVPVWGLEDARAAFLSSSPELREAEEREEAARADVLQAGLRPNPELSLSLGNIPLRANTTPAGNGSGLGRNAVYGAGLSQTFELGGKRGKRVDAAEGALAESRSARSDALRLARFELEKAFWAAVSAAEHRKLAEEVRARHAETIRISRARFEADDIAASDLDRVVLEGARQENDLADARAAEHAAVAELLRLVGAGAPAWVTVKGTLPAPRLAVDAAALVARAGRERPDLAEARARVESARAGVALAEAQAVPDLTAGLSYAHSQAVAAGDNPDTLAATLSLPLPLFHRNQGEVAKARVALAGAERALAALSARAGREVQQAVARHEAAVEKVTRYEGGALERAERSLRAAEKSWREGATSLLTFLEAERTFIAVRADYLDTLYELRVARLELARATGAAALETSS</sequence>
<evidence type="ECO:0000313" key="2">
    <source>
        <dbReference type="EMBL" id="BDG08913.1"/>
    </source>
</evidence>
<gene>
    <name evidence="2" type="ORF">AMPC_20260</name>
</gene>
<comment type="similarity">
    <text evidence="1">Belongs to the outer membrane factor (OMF) (TC 1.B.17) family.</text>
</comment>
<dbReference type="EMBL" id="AP025592">
    <property type="protein sequence ID" value="BDG08913.1"/>
    <property type="molecule type" value="Genomic_DNA"/>
</dbReference>
<evidence type="ECO:0000313" key="3">
    <source>
        <dbReference type="Proteomes" id="UP001162734"/>
    </source>
</evidence>
<accession>A0ABM7XAN4</accession>
<dbReference type="Proteomes" id="UP001162734">
    <property type="component" value="Chromosome"/>
</dbReference>